<name>A0A6A6BGN6_9PEZI</name>
<keyword evidence="4" id="KW-1185">Reference proteome</keyword>
<dbReference type="RefSeq" id="XP_033398146.1">
    <property type="nucleotide sequence ID" value="XM_033535845.1"/>
</dbReference>
<dbReference type="Proteomes" id="UP000799438">
    <property type="component" value="Unassembled WGS sequence"/>
</dbReference>
<keyword evidence="2" id="KW-0812">Transmembrane</keyword>
<keyword evidence="2" id="KW-1133">Transmembrane helix</keyword>
<evidence type="ECO:0000313" key="4">
    <source>
        <dbReference type="Proteomes" id="UP000799438"/>
    </source>
</evidence>
<dbReference type="EMBL" id="ML995484">
    <property type="protein sequence ID" value="KAF2142434.1"/>
    <property type="molecule type" value="Genomic_DNA"/>
</dbReference>
<dbReference type="GeneID" id="54293341"/>
<keyword evidence="2" id="KW-0472">Membrane</keyword>
<proteinExistence type="predicted"/>
<evidence type="ECO:0000313" key="3">
    <source>
        <dbReference type="EMBL" id="KAF2142434.1"/>
    </source>
</evidence>
<feature type="transmembrane region" description="Helical" evidence="2">
    <location>
        <begin position="50"/>
        <end position="70"/>
    </location>
</feature>
<dbReference type="AlphaFoldDB" id="A0A6A6BGN6"/>
<feature type="compositionally biased region" description="Polar residues" evidence="1">
    <location>
        <begin position="154"/>
        <end position="163"/>
    </location>
</feature>
<evidence type="ECO:0000256" key="1">
    <source>
        <dbReference type="SAM" id="MobiDB-lite"/>
    </source>
</evidence>
<evidence type="ECO:0000256" key="2">
    <source>
        <dbReference type="SAM" id="Phobius"/>
    </source>
</evidence>
<gene>
    <name evidence="3" type="ORF">K452DRAFT_18689</name>
</gene>
<organism evidence="3 4">
    <name type="scientific">Aplosporella prunicola CBS 121167</name>
    <dbReference type="NCBI Taxonomy" id="1176127"/>
    <lineage>
        <taxon>Eukaryota</taxon>
        <taxon>Fungi</taxon>
        <taxon>Dikarya</taxon>
        <taxon>Ascomycota</taxon>
        <taxon>Pezizomycotina</taxon>
        <taxon>Dothideomycetes</taxon>
        <taxon>Dothideomycetes incertae sedis</taxon>
        <taxon>Botryosphaeriales</taxon>
        <taxon>Aplosporellaceae</taxon>
        <taxon>Aplosporella</taxon>
    </lineage>
</organism>
<feature type="region of interest" description="Disordered" evidence="1">
    <location>
        <begin position="140"/>
        <end position="163"/>
    </location>
</feature>
<sequence length="163" mass="18682">MRGLVGRRARRRRRRRRRPRPTACRARAARLAMMVVPLEFPGFVSQLFPSLLGLTSCAVWLLLNDFFFFFSSAPPWPRSLTSCRYCPSACCLSLSLSLCSAYRLPCFAFTRAPGWSRPGRAFSWRSAWAPRPDWCWGPRRSGGRALATSRGRHTSSSPLRRIW</sequence>
<accession>A0A6A6BGN6</accession>
<reference evidence="3" key="1">
    <citation type="journal article" date="2020" name="Stud. Mycol.">
        <title>101 Dothideomycetes genomes: a test case for predicting lifestyles and emergence of pathogens.</title>
        <authorList>
            <person name="Haridas S."/>
            <person name="Albert R."/>
            <person name="Binder M."/>
            <person name="Bloem J."/>
            <person name="Labutti K."/>
            <person name="Salamov A."/>
            <person name="Andreopoulos B."/>
            <person name="Baker S."/>
            <person name="Barry K."/>
            <person name="Bills G."/>
            <person name="Bluhm B."/>
            <person name="Cannon C."/>
            <person name="Castanera R."/>
            <person name="Culley D."/>
            <person name="Daum C."/>
            <person name="Ezra D."/>
            <person name="Gonzalez J."/>
            <person name="Henrissat B."/>
            <person name="Kuo A."/>
            <person name="Liang C."/>
            <person name="Lipzen A."/>
            <person name="Lutzoni F."/>
            <person name="Magnuson J."/>
            <person name="Mondo S."/>
            <person name="Nolan M."/>
            <person name="Ohm R."/>
            <person name="Pangilinan J."/>
            <person name="Park H.-J."/>
            <person name="Ramirez L."/>
            <person name="Alfaro M."/>
            <person name="Sun H."/>
            <person name="Tritt A."/>
            <person name="Yoshinaga Y."/>
            <person name="Zwiers L.-H."/>
            <person name="Turgeon B."/>
            <person name="Goodwin S."/>
            <person name="Spatafora J."/>
            <person name="Crous P."/>
            <person name="Grigoriev I."/>
        </authorList>
    </citation>
    <scope>NUCLEOTIDE SEQUENCE</scope>
    <source>
        <strain evidence="3">CBS 121167</strain>
    </source>
</reference>
<protein>
    <submittedName>
        <fullName evidence="3">Uncharacterized protein</fullName>
    </submittedName>
</protein>